<proteinExistence type="predicted"/>
<dbReference type="RefSeq" id="WP_013612918.1">
    <property type="nucleotide sequence ID" value="NZ_JABWDG010000010.1"/>
</dbReference>
<evidence type="ECO:0000313" key="11">
    <source>
        <dbReference type="Proteomes" id="UP000284434"/>
    </source>
</evidence>
<dbReference type="Gene3D" id="3.55.50.30">
    <property type="match status" value="1"/>
</dbReference>
<dbReference type="InterPro" id="IPR032508">
    <property type="entry name" value="FecR_C"/>
</dbReference>
<dbReference type="Gene3D" id="2.60.120.1440">
    <property type="match status" value="1"/>
</dbReference>
<dbReference type="InterPro" id="IPR006860">
    <property type="entry name" value="FecR"/>
</dbReference>
<dbReference type="InterPro" id="IPR012373">
    <property type="entry name" value="Ferrdict_sens_TM"/>
</dbReference>
<dbReference type="Proteomes" id="UP000284434">
    <property type="component" value="Unassembled WGS sequence"/>
</dbReference>
<dbReference type="EMBL" id="JAKNDN010000001">
    <property type="protein sequence ID" value="MCG4958384.1"/>
    <property type="molecule type" value="Genomic_DNA"/>
</dbReference>
<evidence type="ECO:0000313" key="9">
    <source>
        <dbReference type="Proteomes" id="UP000283426"/>
    </source>
</evidence>
<dbReference type="PANTHER" id="PTHR30273:SF2">
    <property type="entry name" value="PROTEIN FECR"/>
    <property type="match status" value="1"/>
</dbReference>
<keyword evidence="1" id="KW-0472">Membrane</keyword>
<protein>
    <submittedName>
        <fullName evidence="4">DUF4974 domain-containing protein</fullName>
    </submittedName>
    <submittedName>
        <fullName evidence="8">FecR family protein</fullName>
    </submittedName>
</protein>
<dbReference type="Proteomes" id="UP000283426">
    <property type="component" value="Unassembled WGS sequence"/>
</dbReference>
<dbReference type="Pfam" id="PF04773">
    <property type="entry name" value="FecR"/>
    <property type="match status" value="1"/>
</dbReference>
<evidence type="ECO:0000313" key="4">
    <source>
        <dbReference type="EMBL" id="MCG4958384.1"/>
    </source>
</evidence>
<dbReference type="Proteomes" id="UP000284243">
    <property type="component" value="Unassembled WGS sequence"/>
</dbReference>
<dbReference type="EMBL" id="QRYW01000004">
    <property type="protein sequence ID" value="RGV30010.1"/>
    <property type="molecule type" value="Genomic_DNA"/>
</dbReference>
<comment type="caution">
    <text evidence="8">The sequence shown here is derived from an EMBL/GenBank/DDBJ whole genome shotgun (WGS) entry which is preliminary data.</text>
</comment>
<dbReference type="EMBL" id="QRYC01000011">
    <property type="protein sequence ID" value="RGU56268.1"/>
    <property type="molecule type" value="Genomic_DNA"/>
</dbReference>
<reference evidence="4" key="2">
    <citation type="submission" date="2022-01" db="EMBL/GenBank/DDBJ databases">
        <title>Collection of gut derived symbiotic bacterial strains cultured from healthy donors.</title>
        <authorList>
            <person name="Lin H."/>
            <person name="Kohout C."/>
            <person name="Waligurski E."/>
            <person name="Pamer E.G."/>
        </authorList>
    </citation>
    <scope>NUCLEOTIDE SEQUENCE</scope>
    <source>
        <strain evidence="4">DFI.1.149</strain>
    </source>
</reference>
<evidence type="ECO:0000313" key="6">
    <source>
        <dbReference type="EMBL" id="RGU56268.1"/>
    </source>
</evidence>
<evidence type="ECO:0000313" key="7">
    <source>
        <dbReference type="EMBL" id="RGV30010.1"/>
    </source>
</evidence>
<feature type="domain" description="FecR protein" evidence="2">
    <location>
        <begin position="174"/>
        <end position="244"/>
    </location>
</feature>
<accession>A0A413IGT8</accession>
<dbReference type="Pfam" id="PF16344">
    <property type="entry name" value="FecR_C"/>
    <property type="match status" value="1"/>
</dbReference>
<evidence type="ECO:0000259" key="3">
    <source>
        <dbReference type="Pfam" id="PF16344"/>
    </source>
</evidence>
<dbReference type="Proteomes" id="UP001212263">
    <property type="component" value="Unassembled WGS sequence"/>
</dbReference>
<dbReference type="GeneID" id="61275970"/>
<reference evidence="9 10" key="1">
    <citation type="submission" date="2018-08" db="EMBL/GenBank/DDBJ databases">
        <title>A genome reference for cultivated species of the human gut microbiota.</title>
        <authorList>
            <person name="Zou Y."/>
            <person name="Xue W."/>
            <person name="Luo G."/>
        </authorList>
    </citation>
    <scope>NUCLEOTIDE SEQUENCE [LARGE SCALE GENOMIC DNA]</scope>
    <source>
        <strain evidence="7 9">AF14-6AC</strain>
        <strain evidence="6 10">AF16-14</strain>
        <strain evidence="8 11">OF03-11</strain>
    </source>
</reference>
<reference evidence="5" key="3">
    <citation type="submission" date="2023-01" db="EMBL/GenBank/DDBJ databases">
        <title>Human gut microbiome strain richness.</title>
        <authorList>
            <person name="Chen-Liaw A."/>
        </authorList>
    </citation>
    <scope>NUCLEOTIDE SEQUENCE</scope>
    <source>
        <strain evidence="5">RTP21484st1_B7_RTP21484_190118</strain>
    </source>
</reference>
<keyword evidence="1" id="KW-1133">Transmembrane helix</keyword>
<evidence type="ECO:0000313" key="5">
    <source>
        <dbReference type="EMBL" id="MDB9222088.1"/>
    </source>
</evidence>
<organism evidence="8 11">
    <name type="scientific">Odoribacter splanchnicus</name>
    <dbReference type="NCBI Taxonomy" id="28118"/>
    <lineage>
        <taxon>Bacteria</taxon>
        <taxon>Pseudomonadati</taxon>
        <taxon>Bacteroidota</taxon>
        <taxon>Bacteroidia</taxon>
        <taxon>Bacteroidales</taxon>
        <taxon>Odoribacteraceae</taxon>
        <taxon>Odoribacter</taxon>
    </lineage>
</organism>
<evidence type="ECO:0000313" key="8">
    <source>
        <dbReference type="EMBL" id="RGY09845.1"/>
    </source>
</evidence>
<gene>
    <name evidence="7" type="ORF">DWW24_02515</name>
    <name evidence="6" type="ORF">DWW57_09635</name>
    <name evidence="8" type="ORF">DXA53_00680</name>
    <name evidence="4" type="ORF">L0P03_00745</name>
    <name evidence="5" type="ORF">PN645_03600</name>
</gene>
<dbReference type="AlphaFoldDB" id="A0A413IGT8"/>
<dbReference type="Proteomes" id="UP001199750">
    <property type="component" value="Unassembled WGS sequence"/>
</dbReference>
<dbReference type="EMBL" id="JAQMRD010000003">
    <property type="protein sequence ID" value="MDB9222088.1"/>
    <property type="molecule type" value="Genomic_DNA"/>
</dbReference>
<feature type="transmembrane region" description="Helical" evidence="1">
    <location>
        <begin position="80"/>
        <end position="100"/>
    </location>
</feature>
<dbReference type="GO" id="GO:0016989">
    <property type="term" value="F:sigma factor antagonist activity"/>
    <property type="evidence" value="ECO:0007669"/>
    <property type="project" value="TreeGrafter"/>
</dbReference>
<dbReference type="PANTHER" id="PTHR30273">
    <property type="entry name" value="PERIPLASMIC SIGNAL SENSOR AND SIGMA FACTOR ACTIVATOR FECR-RELATED"/>
    <property type="match status" value="1"/>
</dbReference>
<feature type="domain" description="Protein FecR C-terminal" evidence="3">
    <location>
        <begin position="298"/>
        <end position="367"/>
    </location>
</feature>
<evidence type="ECO:0000259" key="2">
    <source>
        <dbReference type="Pfam" id="PF04773"/>
    </source>
</evidence>
<evidence type="ECO:0000313" key="10">
    <source>
        <dbReference type="Proteomes" id="UP000284243"/>
    </source>
</evidence>
<dbReference type="EMBL" id="QSCO01000001">
    <property type="protein sequence ID" value="RGY09845.1"/>
    <property type="molecule type" value="Genomic_DNA"/>
</dbReference>
<evidence type="ECO:0000256" key="1">
    <source>
        <dbReference type="SAM" id="Phobius"/>
    </source>
</evidence>
<dbReference type="PIRSF" id="PIRSF018266">
    <property type="entry name" value="FecR"/>
    <property type="match status" value="1"/>
</dbReference>
<sequence>MKIDWKIIRNWALGEASEKEKQEVERWGEMGEENRNFLEDTYNYYCEESMVENPSPENMKRVWRKLDPYRQMRRRRMRQMSLVAASVILGIGIFWGDHFFSGVKMEKTFSRTIPVRLITSDGIQHDLNKGTLKDSLKVGFKNEISEGLQLGTVIQKKEMTERFHEIIVPRCGEYRLVLSDGTRIYLNAESSLRFPDVFGDERKVYLTGEAYFEVTQDSLRPFLVEFEGACVKVLGTQFNVRAYPTGPSFTTLVSGCVKIVHKNQVLQLEPGQQCEVREEKMLLHNADLMTVLAWKNGEFIFKDVALETIMDELARWYDMQVDYETEDLKKMRFYLYVERSENLEEVLQKIALTNQVKYRVNGKKIIIQR</sequence>
<name>A0A413IGT8_9BACT</name>
<keyword evidence="1" id="KW-0812">Transmembrane</keyword>